<protein>
    <recommendedName>
        <fullName evidence="3">Carboxylic ester hydrolase</fullName>
        <ecNumber evidence="3">3.1.1.-</ecNumber>
    </recommendedName>
</protein>
<comment type="similarity">
    <text evidence="1 3">Belongs to the type-B carboxylesterase/lipase family.</text>
</comment>
<sequence>MATNGDSTARPKVTINQGTVVGIQQQGAYPRPIDVFLGIPYALPPTGDRRFRNPEPVPHSTETIDASRFGPRAPAKQFVVRGPKLETSEDCLTANVFRQTSPAEGNGAGSKLLPVAIYLHGGAFNRGNAAMHDSASMVGWSAEPFVMVSCGYRIGALGFLPSSLSAKEGVLNLGLKDQILLMVWVQENIGQFGGDKNNVTLIGLSAGAHSIGHHLLDYEEGKKPLFHRVVMESGAPTSRAVRHHDAEIHEQQFRDFLRAAGCPPDLEDSDVFPFLRSLPTSAIADAQVQVFDAYNPSLRWAFQPVIDGTLIRGRPIDGWRSGRWHRVPIMTGFTGNEGSLYAPKAMATSAEFTDFFRKLLPQLTDEDLAAIDALYPDPVTVPDSAYREDRQSLGVGDQYKRIEAAYAHYAYVAPVRQTAHFVGALVPTYLYHWAACSSVVGGASHGDNMAYEARERAVCEKSATQAELAGVLHAPDWVPHRGEAEPMKMVFGGGNEELVGGDVGEAAVVVKDEWAARESLFWWVKVEISQQ</sequence>
<dbReference type="EMBL" id="CAUWAG010000020">
    <property type="protein sequence ID" value="CAJ2513126.1"/>
    <property type="molecule type" value="Genomic_DNA"/>
</dbReference>
<dbReference type="Gene3D" id="3.40.50.1820">
    <property type="entry name" value="alpha/beta hydrolase"/>
    <property type="match status" value="1"/>
</dbReference>
<dbReference type="Pfam" id="PF00135">
    <property type="entry name" value="COesterase"/>
    <property type="match status" value="1"/>
</dbReference>
<proteinExistence type="inferred from homology"/>
<evidence type="ECO:0000256" key="3">
    <source>
        <dbReference type="RuleBase" id="RU361235"/>
    </source>
</evidence>
<feature type="domain" description="Carboxylesterase type B" evidence="4">
    <location>
        <begin position="10"/>
        <end position="452"/>
    </location>
</feature>
<dbReference type="PROSITE" id="PS00122">
    <property type="entry name" value="CARBOXYLESTERASE_B_1"/>
    <property type="match status" value="1"/>
</dbReference>
<dbReference type="InterPro" id="IPR019826">
    <property type="entry name" value="Carboxylesterase_B_AS"/>
</dbReference>
<evidence type="ECO:0000313" key="6">
    <source>
        <dbReference type="Proteomes" id="UP001295740"/>
    </source>
</evidence>
<dbReference type="GO" id="GO:0016787">
    <property type="term" value="F:hydrolase activity"/>
    <property type="evidence" value="ECO:0007669"/>
    <property type="project" value="UniProtKB-KW"/>
</dbReference>
<name>A0AAI8VXY1_9PEZI</name>
<dbReference type="SUPFAM" id="SSF53474">
    <property type="entry name" value="alpha/beta-Hydrolases"/>
    <property type="match status" value="1"/>
</dbReference>
<dbReference type="PANTHER" id="PTHR11559">
    <property type="entry name" value="CARBOXYLESTERASE"/>
    <property type="match status" value="1"/>
</dbReference>
<dbReference type="InterPro" id="IPR029058">
    <property type="entry name" value="AB_hydrolase_fold"/>
</dbReference>
<accession>A0AAI8VXY1</accession>
<gene>
    <name evidence="5" type="ORF">KHLLAP_LOCUS13594</name>
</gene>
<comment type="caution">
    <text evidence="5">The sequence shown here is derived from an EMBL/GenBank/DDBJ whole genome shotgun (WGS) entry which is preliminary data.</text>
</comment>
<evidence type="ECO:0000256" key="2">
    <source>
        <dbReference type="ARBA" id="ARBA00022801"/>
    </source>
</evidence>
<dbReference type="EC" id="3.1.1.-" evidence="3"/>
<reference evidence="5" key="1">
    <citation type="submission" date="2023-10" db="EMBL/GenBank/DDBJ databases">
        <authorList>
            <person name="Hackl T."/>
        </authorList>
    </citation>
    <scope>NUCLEOTIDE SEQUENCE</scope>
</reference>
<evidence type="ECO:0000259" key="4">
    <source>
        <dbReference type="Pfam" id="PF00135"/>
    </source>
</evidence>
<dbReference type="AlphaFoldDB" id="A0AAI8VXY1"/>
<organism evidence="5 6">
    <name type="scientific">Anthostomella pinea</name>
    <dbReference type="NCBI Taxonomy" id="933095"/>
    <lineage>
        <taxon>Eukaryota</taxon>
        <taxon>Fungi</taxon>
        <taxon>Dikarya</taxon>
        <taxon>Ascomycota</taxon>
        <taxon>Pezizomycotina</taxon>
        <taxon>Sordariomycetes</taxon>
        <taxon>Xylariomycetidae</taxon>
        <taxon>Xylariales</taxon>
        <taxon>Xylariaceae</taxon>
        <taxon>Anthostomella</taxon>
    </lineage>
</organism>
<evidence type="ECO:0000313" key="5">
    <source>
        <dbReference type="EMBL" id="CAJ2513126.1"/>
    </source>
</evidence>
<dbReference type="Proteomes" id="UP001295740">
    <property type="component" value="Unassembled WGS sequence"/>
</dbReference>
<evidence type="ECO:0000256" key="1">
    <source>
        <dbReference type="ARBA" id="ARBA00005964"/>
    </source>
</evidence>
<dbReference type="InterPro" id="IPR050309">
    <property type="entry name" value="Type-B_Carboxylest/Lipase"/>
</dbReference>
<dbReference type="InterPro" id="IPR002018">
    <property type="entry name" value="CarbesteraseB"/>
</dbReference>
<keyword evidence="6" id="KW-1185">Reference proteome</keyword>
<keyword evidence="2 3" id="KW-0378">Hydrolase</keyword>